<dbReference type="Pfam" id="PF08389">
    <property type="entry name" value="Xpo1"/>
    <property type="match status" value="1"/>
</dbReference>
<dbReference type="Gene3D" id="1.25.10.10">
    <property type="entry name" value="Leucine-rich Repeat Variant"/>
    <property type="match status" value="1"/>
</dbReference>
<dbReference type="SUPFAM" id="SSF48371">
    <property type="entry name" value="ARM repeat"/>
    <property type="match status" value="1"/>
</dbReference>
<comment type="similarity">
    <text evidence="2">Belongs to the exportin family.</text>
</comment>
<comment type="subcellular location">
    <subcellularLocation>
        <location evidence="1">Nucleus</location>
    </subcellularLocation>
</comment>
<dbReference type="PANTHER" id="PTHR11223">
    <property type="entry name" value="EXPORTIN 1/5"/>
    <property type="match status" value="1"/>
</dbReference>
<dbReference type="OrthoDB" id="27218at2759"/>
<dbReference type="GO" id="GO:0005634">
    <property type="term" value="C:nucleus"/>
    <property type="evidence" value="ECO:0007669"/>
    <property type="project" value="UniProtKB-SubCell"/>
</dbReference>
<dbReference type="AlphaFoldDB" id="B9WKP9"/>
<dbReference type="InterPro" id="IPR040485">
    <property type="entry name" value="XPO1_repeat_3"/>
</dbReference>
<dbReference type="RefSeq" id="XP_002421660.1">
    <property type="nucleotide sequence ID" value="XM_002421615.1"/>
</dbReference>
<dbReference type="HOGENOM" id="CLU_011906_0_0_1"/>
<keyword evidence="3" id="KW-0813">Transport</keyword>
<dbReference type="InterPro" id="IPR041123">
    <property type="entry name" value="CRM1_repeat"/>
</dbReference>
<dbReference type="InterPro" id="IPR045065">
    <property type="entry name" value="XPO1/5"/>
</dbReference>
<feature type="domain" description="Importin N-terminal" evidence="7">
    <location>
        <begin position="34"/>
        <end position="100"/>
    </location>
</feature>
<dbReference type="InterPro" id="IPR014877">
    <property type="entry name" value="XPO1_C_dom"/>
</dbReference>
<evidence type="ECO:0000313" key="10">
    <source>
        <dbReference type="Proteomes" id="UP000002605"/>
    </source>
</evidence>
<keyword evidence="10" id="KW-1185">Reference proteome</keyword>
<dbReference type="FunFam" id="1.25.10.10:FF:000490">
    <property type="entry name" value="CRM1p Major karyopherin"/>
    <property type="match status" value="1"/>
</dbReference>
<dbReference type="GO" id="GO:0006611">
    <property type="term" value="P:protein export from nucleus"/>
    <property type="evidence" value="ECO:0007669"/>
    <property type="project" value="InterPro"/>
</dbReference>
<keyword evidence="4" id="KW-0653">Protein transport</keyword>
<feature type="compositionally biased region" description="Basic and acidic residues" evidence="6">
    <location>
        <begin position="1055"/>
        <end position="1065"/>
    </location>
</feature>
<dbReference type="Pfam" id="PF18777">
    <property type="entry name" value="CRM1_repeat"/>
    <property type="match status" value="1"/>
</dbReference>
<evidence type="ECO:0000256" key="4">
    <source>
        <dbReference type="ARBA" id="ARBA00022927"/>
    </source>
</evidence>
<evidence type="ECO:0000256" key="1">
    <source>
        <dbReference type="ARBA" id="ARBA00004123"/>
    </source>
</evidence>
<dbReference type="EMBL" id="FM992695">
    <property type="protein sequence ID" value="CAX39597.1"/>
    <property type="molecule type" value="Genomic_DNA"/>
</dbReference>
<dbReference type="GO" id="GO:0051170">
    <property type="term" value="P:import into nucleus"/>
    <property type="evidence" value="ECO:0007669"/>
    <property type="project" value="UniProtKB-ARBA"/>
</dbReference>
<dbReference type="SMART" id="SM01102">
    <property type="entry name" value="CRM1_C"/>
    <property type="match status" value="1"/>
</dbReference>
<dbReference type="InterPro" id="IPR011989">
    <property type="entry name" value="ARM-like"/>
</dbReference>
<dbReference type="GO" id="GO:0000055">
    <property type="term" value="P:ribosomal large subunit export from nucleus"/>
    <property type="evidence" value="ECO:0007669"/>
    <property type="project" value="TreeGrafter"/>
</dbReference>
<evidence type="ECO:0000313" key="8">
    <source>
        <dbReference type="CGD" id="CAL0000160570"/>
    </source>
</evidence>
<protein>
    <submittedName>
        <fullName evidence="9">Exportin, putative</fullName>
    </submittedName>
</protein>
<accession>B9WKP9</accession>
<evidence type="ECO:0000313" key="9">
    <source>
        <dbReference type="EMBL" id="CAX39597.1"/>
    </source>
</evidence>
<dbReference type="GO" id="GO:0005049">
    <property type="term" value="F:nuclear export signal receptor activity"/>
    <property type="evidence" value="ECO:0007669"/>
    <property type="project" value="InterPro"/>
</dbReference>
<organism evidence="9 10">
    <name type="scientific">Candida dubliniensis (strain CD36 / ATCC MYA-646 / CBS 7987 / NCPF 3949 / NRRL Y-17841)</name>
    <name type="common">Yeast</name>
    <dbReference type="NCBI Taxonomy" id="573826"/>
    <lineage>
        <taxon>Eukaryota</taxon>
        <taxon>Fungi</taxon>
        <taxon>Dikarya</taxon>
        <taxon>Ascomycota</taxon>
        <taxon>Saccharomycotina</taxon>
        <taxon>Pichiomycetes</taxon>
        <taxon>Debaryomycetaceae</taxon>
        <taxon>Candida/Lodderomyces clade</taxon>
        <taxon>Candida</taxon>
    </lineage>
</organism>
<dbReference type="eggNOG" id="KOG2020">
    <property type="taxonomic scope" value="Eukaryota"/>
</dbReference>
<dbReference type="PROSITE" id="PS50166">
    <property type="entry name" value="IMPORTIN_B_NT"/>
    <property type="match status" value="1"/>
</dbReference>
<dbReference type="VEuPathDB" id="FungiDB:CD36_25630"/>
<dbReference type="Pfam" id="PF18787">
    <property type="entry name" value="CRM1_repeat_3"/>
    <property type="match status" value="1"/>
</dbReference>
<dbReference type="InterPro" id="IPR016024">
    <property type="entry name" value="ARM-type_fold"/>
</dbReference>
<dbReference type="KEGG" id="cdu:CD36_25630"/>
<dbReference type="InterPro" id="IPR001494">
    <property type="entry name" value="Importin-beta_N"/>
</dbReference>
<sequence length="1079" mass="124046">MDAILDFSTDLDINLFDQTVDTFFKGSGNDQKNAQLVLNKFQEHPDSWKFADKILSNSNNAQSKYIALSSLNKLIQYRWKTIPDNERIGIRNFIVNMIISLCDNEQEFETQRALINKIDLTLVSVLKQEWPHNWPEFIPEIVMSSRSSYNVCENNMIILKLLSEEVFDYSQDQLTQAKAQQLKVSMKNEFEKIFTLCYEVLDKTTKSSLIIATLNALLKYIQWIPSEYIYQTDLLNLLSTKFLAPPDTRAISMKCLTEVSSLPAHNEKTLIYFKNTLEQIYSIVPITTNLKQSYKVASSSDQSFLQDLAMFLCTFLSNNLELLEKHKEAGELLQNSLYYLLELSRIEERELFKTCLDFWSTFVYGLFKEIRDLPSNELTPMMQLAYGNSLRPTSSGGAPDPALLQKFPLRQHQYAEILSKLRLVIIENMARPEEVLIVENDEGEIVREFVKESDTIQLYKSMREVLVYLTHLNVIDTEQIMIEKLARQIDESEWSWQNINTLCWAIGSISGAMNEDMEKRFLVSVIKDLLSLTEMKRGKDNKAVVASNIMYIVGQYPRFLKAHWKFLKTVVNKLFEFMHETHEGVQDMACDTFIKITHKCKKHFVAVQANETEPFINEIIREIQQITEDLQPQQVHTFYEACGIIVSAEYNKAARDKLLSELMALPNMAWTAIIQQAGQDPELLSNTETVKIIANIIKTNVAVCKALGPGFYSQLGGLYVDMLSLYKAVSQMISDAVAKDGIIATKTPKVRGLRTIKKEILKMIETYINQADNLQEIVRDLVQPLFGAVLEDYSSNVPDARDAEVLRCLTALVSKAGHLIPDGVVLILQNVFECTLDMIKNDFVEYPEHRVEFYKLLKEINAKSFQGLLQLSGEAFQSLINAALWAFKHNNREVEDNGLSLTLELIENVEKLGDTPFTKAFYENFYFQILSDTLYVFTQPDHKSGFRYQAQLLAQLIHLVQDNVIKYPLYTSDQAPEGTSNSDFLKQYLSQLLSSAFDNLQEVQLINFLKVLTTVYNDLFKFKSVLRDFLVQLKEFGGDPTDYLFAEDKQIEREEQDRLQRERDMQVGGLIRPSEMDDE</sequence>
<dbReference type="GO" id="GO:0005737">
    <property type="term" value="C:cytoplasm"/>
    <property type="evidence" value="ECO:0007669"/>
    <property type="project" value="TreeGrafter"/>
</dbReference>
<evidence type="ECO:0000259" key="7">
    <source>
        <dbReference type="PROSITE" id="PS50166"/>
    </source>
</evidence>
<dbReference type="GO" id="GO:0000056">
    <property type="term" value="P:ribosomal small subunit export from nucleus"/>
    <property type="evidence" value="ECO:0007669"/>
    <property type="project" value="TreeGrafter"/>
</dbReference>
<evidence type="ECO:0000256" key="5">
    <source>
        <dbReference type="ARBA" id="ARBA00023242"/>
    </source>
</evidence>
<evidence type="ECO:0000256" key="3">
    <source>
        <dbReference type="ARBA" id="ARBA00022448"/>
    </source>
</evidence>
<dbReference type="CGD" id="CAL0000160570">
    <property type="gene designation" value="Cd36_25630"/>
</dbReference>
<dbReference type="InterPro" id="IPR013598">
    <property type="entry name" value="Exportin-1/Importin-b-like"/>
</dbReference>
<evidence type="ECO:0000256" key="6">
    <source>
        <dbReference type="SAM" id="MobiDB-lite"/>
    </source>
</evidence>
<dbReference type="GeneID" id="8049670"/>
<dbReference type="PANTHER" id="PTHR11223:SF2">
    <property type="entry name" value="EXPORTIN-1"/>
    <property type="match status" value="1"/>
</dbReference>
<gene>
    <name evidence="8" type="ordered locus">Cd36_25630</name>
    <name evidence="9" type="ORF">CD36_25630</name>
</gene>
<dbReference type="Pfam" id="PF18784">
    <property type="entry name" value="CRM1_repeat_2"/>
    <property type="match status" value="1"/>
</dbReference>
<dbReference type="Pfam" id="PF08767">
    <property type="entry name" value="CRM1_C"/>
    <property type="match status" value="1"/>
</dbReference>
<dbReference type="Pfam" id="PF03810">
    <property type="entry name" value="IBN_N"/>
    <property type="match status" value="1"/>
</dbReference>
<evidence type="ECO:0000256" key="2">
    <source>
        <dbReference type="ARBA" id="ARBA00009466"/>
    </source>
</evidence>
<dbReference type="SMART" id="SM00913">
    <property type="entry name" value="IBN_N"/>
    <property type="match status" value="1"/>
</dbReference>
<dbReference type="InterPro" id="IPR041235">
    <property type="entry name" value="Exp1_repeat_2"/>
</dbReference>
<feature type="region of interest" description="Disordered" evidence="6">
    <location>
        <begin position="1055"/>
        <end position="1079"/>
    </location>
</feature>
<name>B9WKP9_CANDC</name>
<proteinExistence type="inferred from homology"/>
<reference evidence="9 10" key="1">
    <citation type="journal article" date="2009" name="Genome Res.">
        <title>Comparative genomics of the fungal pathogens Candida dubliniensis and Candida albicans.</title>
        <authorList>
            <person name="Jackson A.P."/>
            <person name="Gamble J.A."/>
            <person name="Yeomans T."/>
            <person name="Moran G.P."/>
            <person name="Saunders D."/>
            <person name="Harris D."/>
            <person name="Aslett M."/>
            <person name="Barrell J.F."/>
            <person name="Butler G."/>
            <person name="Citiulo F."/>
            <person name="Coleman D.C."/>
            <person name="de Groot P.W.J."/>
            <person name="Goodwin T.J."/>
            <person name="Quail M.A."/>
            <person name="McQuillan J."/>
            <person name="Munro C.A."/>
            <person name="Pain A."/>
            <person name="Poulter R.T."/>
            <person name="Rajandream M.A."/>
            <person name="Renauld H."/>
            <person name="Spiering M.J."/>
            <person name="Tivey A."/>
            <person name="Gow N.A.R."/>
            <person name="Barrell B."/>
            <person name="Sullivan D.J."/>
            <person name="Berriman M."/>
        </authorList>
    </citation>
    <scope>NUCLEOTIDE SEQUENCE [LARGE SCALE GENOMIC DNA]</scope>
    <source>
        <strain evidence="10">CD36 / ATCC MYA-646 / CBS 7987 / NCPF 3949 / NRRL Y-17841</strain>
    </source>
</reference>
<keyword evidence="5" id="KW-0539">Nucleus</keyword>
<dbReference type="GO" id="GO:0031267">
    <property type="term" value="F:small GTPase binding"/>
    <property type="evidence" value="ECO:0007669"/>
    <property type="project" value="InterPro"/>
</dbReference>
<dbReference type="Proteomes" id="UP000002605">
    <property type="component" value="Chromosome R"/>
</dbReference>